<feature type="DNA-binding region" description="H-T-H motif" evidence="2">
    <location>
        <begin position="32"/>
        <end position="51"/>
    </location>
</feature>
<sequence length="204" mass="23068">MARPPQDPQIRITEILDTAEYLFTVKGYFGTTVSDIAKEMGVTQGMFYYYFKSKEEILEALLNRHVACFLAEIKSMTHSDASPAEKLGFMISTVIKNVRAHGEELLNTIHHEQNLHIKNKLTKGVTLMLTPLGLNIIEEGRSRQVFNAPHPQTAMSFILLIIDFLIAALYEKQPQELLSLRLRMAESLVEKTVGLQEGNIHISL</sequence>
<dbReference type="PANTHER" id="PTHR43479:SF11">
    <property type="entry name" value="ACREF_ENVCD OPERON REPRESSOR-RELATED"/>
    <property type="match status" value="1"/>
</dbReference>
<evidence type="ECO:0000256" key="1">
    <source>
        <dbReference type="ARBA" id="ARBA00023125"/>
    </source>
</evidence>
<dbReference type="Gene3D" id="1.10.357.10">
    <property type="entry name" value="Tetracycline Repressor, domain 2"/>
    <property type="match status" value="1"/>
</dbReference>
<protein>
    <submittedName>
        <fullName evidence="4">Regulatory protein TetR</fullName>
    </submittedName>
</protein>
<gene>
    <name evidence="4" type="ORF">KL86SPO_70195</name>
</gene>
<evidence type="ECO:0000259" key="3">
    <source>
        <dbReference type="PROSITE" id="PS50977"/>
    </source>
</evidence>
<evidence type="ECO:0000256" key="2">
    <source>
        <dbReference type="PROSITE-ProRule" id="PRU00335"/>
    </source>
</evidence>
<keyword evidence="1 2" id="KW-0238">DNA-binding</keyword>
<dbReference type="InterPro" id="IPR023772">
    <property type="entry name" value="DNA-bd_HTH_TetR-type_CS"/>
</dbReference>
<dbReference type="GO" id="GO:0003677">
    <property type="term" value="F:DNA binding"/>
    <property type="evidence" value="ECO:0007669"/>
    <property type="project" value="UniProtKB-UniRule"/>
</dbReference>
<dbReference type="PANTHER" id="PTHR43479">
    <property type="entry name" value="ACREF/ENVCD OPERON REPRESSOR-RELATED"/>
    <property type="match status" value="1"/>
</dbReference>
<dbReference type="PROSITE" id="PS01081">
    <property type="entry name" value="HTH_TETR_1"/>
    <property type="match status" value="1"/>
</dbReference>
<dbReference type="InterPro" id="IPR009057">
    <property type="entry name" value="Homeodomain-like_sf"/>
</dbReference>
<dbReference type="InterPro" id="IPR001647">
    <property type="entry name" value="HTH_TetR"/>
</dbReference>
<dbReference type="AlphaFoldDB" id="A0A212M0S9"/>
<name>A0A212M0S9_9FIRM</name>
<dbReference type="RefSeq" id="WP_288185802.1">
    <property type="nucleotide sequence ID" value="NZ_LT608335.1"/>
</dbReference>
<proteinExistence type="predicted"/>
<dbReference type="PROSITE" id="PS50977">
    <property type="entry name" value="HTH_TETR_2"/>
    <property type="match status" value="1"/>
</dbReference>
<dbReference type="PRINTS" id="PR00455">
    <property type="entry name" value="HTHTETR"/>
</dbReference>
<dbReference type="Pfam" id="PF00440">
    <property type="entry name" value="TetR_N"/>
    <property type="match status" value="1"/>
</dbReference>
<dbReference type="InterPro" id="IPR050624">
    <property type="entry name" value="HTH-type_Tx_Regulator"/>
</dbReference>
<dbReference type="SUPFAM" id="SSF46689">
    <property type="entry name" value="Homeodomain-like"/>
    <property type="match status" value="1"/>
</dbReference>
<reference evidence="4" key="1">
    <citation type="submission" date="2016-08" db="EMBL/GenBank/DDBJ databases">
        <authorList>
            <person name="Seilhamer J.J."/>
        </authorList>
    </citation>
    <scope>NUCLEOTIDE SEQUENCE</scope>
    <source>
        <strain evidence="4">86</strain>
    </source>
</reference>
<dbReference type="EMBL" id="FMJE01000007">
    <property type="protein sequence ID" value="SCM83337.1"/>
    <property type="molecule type" value="Genomic_DNA"/>
</dbReference>
<organism evidence="4">
    <name type="scientific">uncultured Sporomusa sp</name>
    <dbReference type="NCBI Taxonomy" id="307249"/>
    <lineage>
        <taxon>Bacteria</taxon>
        <taxon>Bacillati</taxon>
        <taxon>Bacillota</taxon>
        <taxon>Negativicutes</taxon>
        <taxon>Selenomonadales</taxon>
        <taxon>Sporomusaceae</taxon>
        <taxon>Sporomusa</taxon>
        <taxon>environmental samples</taxon>
    </lineage>
</organism>
<feature type="domain" description="HTH tetR-type" evidence="3">
    <location>
        <begin position="9"/>
        <end position="69"/>
    </location>
</feature>
<evidence type="ECO:0000313" key="4">
    <source>
        <dbReference type="EMBL" id="SCM83337.1"/>
    </source>
</evidence>
<accession>A0A212M0S9</accession>